<dbReference type="Pfam" id="PF13585">
    <property type="entry name" value="CHU_C"/>
    <property type="match status" value="1"/>
</dbReference>
<accession>V6SFQ3</accession>
<dbReference type="Proteomes" id="UP000018004">
    <property type="component" value="Unassembled WGS sequence"/>
</dbReference>
<reference evidence="2 3" key="1">
    <citation type="submission" date="2013-08" db="EMBL/GenBank/DDBJ databases">
        <title>Flavobacterium limnosediminis JC2902 genome sequencing.</title>
        <authorList>
            <person name="Lee K."/>
            <person name="Yi H."/>
            <person name="Park S."/>
            <person name="Chun J."/>
        </authorList>
    </citation>
    <scope>NUCLEOTIDE SEQUENCE [LARGE SCALE GENOMIC DNA]</scope>
    <source>
        <strain evidence="2 3">JC2902</strain>
    </source>
</reference>
<dbReference type="PATRIC" id="fig|1341181.4.peg.3035"/>
<evidence type="ECO:0000313" key="2">
    <source>
        <dbReference type="EMBL" id="ESU25279.1"/>
    </source>
</evidence>
<protein>
    <recommendedName>
        <fullName evidence="1">HYR-like domain-containing protein</fullName>
    </recommendedName>
</protein>
<sequence length="288" mass="31709">MSQTITVSDETAPTLTGDFSEELTAACSSIPTPPELQFIDNCGGQVTVVFEEHVDQGSITQETYDLIRTWTVTDTCGNSTVITQTVHVTVGNFFSADNPDLCKNDTAYANFNLMSLLPAGTEPGGQWVGVNIPGNTINHANNTLNVTQLGVGYYTLQYILTTEQSSCPRKLEFYVHVVNNCGVLAECTINVFNGFSPDDDGQNDVLVIEGIECYLENNVQIYNRWGILVFDKSGYNNTSVVFSGKSEGRSTLNKNEMLPGGTYFYVLKYKDNEGGNWHDKSGYLYLSR</sequence>
<evidence type="ECO:0000259" key="1">
    <source>
        <dbReference type="Pfam" id="PF23237"/>
    </source>
</evidence>
<dbReference type="eggNOG" id="COG2304">
    <property type="taxonomic scope" value="Bacteria"/>
</dbReference>
<feature type="domain" description="HYR-like" evidence="1">
    <location>
        <begin position="29"/>
        <end position="88"/>
    </location>
</feature>
<gene>
    <name evidence="2" type="ORF">FLJC2902T_30870</name>
</gene>
<proteinExistence type="predicted"/>
<evidence type="ECO:0000313" key="3">
    <source>
        <dbReference type="Proteomes" id="UP000018004"/>
    </source>
</evidence>
<dbReference type="STRING" id="1341181.FLJC2902T_30870"/>
<dbReference type="InterPro" id="IPR057078">
    <property type="entry name" value="HYR-4C"/>
</dbReference>
<dbReference type="AlphaFoldDB" id="V6SFQ3"/>
<organism evidence="2 3">
    <name type="scientific">Flavobacterium limnosediminis JC2902</name>
    <dbReference type="NCBI Taxonomy" id="1341181"/>
    <lineage>
        <taxon>Bacteria</taxon>
        <taxon>Pseudomonadati</taxon>
        <taxon>Bacteroidota</taxon>
        <taxon>Flavobacteriia</taxon>
        <taxon>Flavobacteriales</taxon>
        <taxon>Flavobacteriaceae</taxon>
        <taxon>Flavobacterium</taxon>
    </lineage>
</organism>
<name>V6SFQ3_9FLAO</name>
<dbReference type="Pfam" id="PF23237">
    <property type="entry name" value="HYR_4C"/>
    <property type="match status" value="1"/>
</dbReference>
<comment type="caution">
    <text evidence="2">The sequence shown here is derived from an EMBL/GenBank/DDBJ whole genome shotgun (WGS) entry which is preliminary data.</text>
</comment>
<dbReference type="EMBL" id="AVGG01000031">
    <property type="protein sequence ID" value="ESU25279.1"/>
    <property type="molecule type" value="Genomic_DNA"/>
</dbReference>
<keyword evidence="3" id="KW-1185">Reference proteome</keyword>